<dbReference type="PROSITE" id="PS50921">
    <property type="entry name" value="ANTAR"/>
    <property type="match status" value="1"/>
</dbReference>
<evidence type="ECO:0000313" key="4">
    <source>
        <dbReference type="EMBL" id="RFA06712.1"/>
    </source>
</evidence>
<dbReference type="Proteomes" id="UP000256709">
    <property type="component" value="Unassembled WGS sequence"/>
</dbReference>
<dbReference type="Pfam" id="PF13185">
    <property type="entry name" value="GAF_2"/>
    <property type="match status" value="1"/>
</dbReference>
<dbReference type="OrthoDB" id="7466251at2"/>
<name>A0A3E0VA56_9MICO</name>
<keyword evidence="1" id="KW-0805">Transcription regulation</keyword>
<dbReference type="AlphaFoldDB" id="A0A3E0VA56"/>
<dbReference type="SMART" id="SM01012">
    <property type="entry name" value="ANTAR"/>
    <property type="match status" value="1"/>
</dbReference>
<accession>A0A3E0VA56</accession>
<dbReference type="InterPro" id="IPR003018">
    <property type="entry name" value="GAF"/>
</dbReference>
<dbReference type="GO" id="GO:0003723">
    <property type="term" value="F:RNA binding"/>
    <property type="evidence" value="ECO:0007669"/>
    <property type="project" value="InterPro"/>
</dbReference>
<dbReference type="InterPro" id="IPR029016">
    <property type="entry name" value="GAF-like_dom_sf"/>
</dbReference>
<comment type="caution">
    <text evidence="4">The sequence shown here is derived from an EMBL/GenBank/DDBJ whole genome shotgun (WGS) entry which is preliminary data.</text>
</comment>
<dbReference type="InterPro" id="IPR005561">
    <property type="entry name" value="ANTAR"/>
</dbReference>
<dbReference type="Gene3D" id="3.30.450.40">
    <property type="match status" value="1"/>
</dbReference>
<protein>
    <recommendedName>
        <fullName evidence="3">ANTAR domain-containing protein</fullName>
    </recommendedName>
</protein>
<organism evidence="4 5">
    <name type="scientific">Subtercola boreus</name>
    <dbReference type="NCBI Taxonomy" id="120213"/>
    <lineage>
        <taxon>Bacteria</taxon>
        <taxon>Bacillati</taxon>
        <taxon>Actinomycetota</taxon>
        <taxon>Actinomycetes</taxon>
        <taxon>Micrococcales</taxon>
        <taxon>Microbacteriaceae</taxon>
        <taxon>Subtercola</taxon>
    </lineage>
</organism>
<keyword evidence="2" id="KW-0804">Transcription</keyword>
<dbReference type="Pfam" id="PF03861">
    <property type="entry name" value="ANTAR"/>
    <property type="match status" value="1"/>
</dbReference>
<dbReference type="Gene3D" id="1.10.10.10">
    <property type="entry name" value="Winged helix-like DNA-binding domain superfamily/Winged helix DNA-binding domain"/>
    <property type="match status" value="1"/>
</dbReference>
<gene>
    <name evidence="4" type="ORF">B7R21_18815</name>
</gene>
<dbReference type="InterPro" id="IPR036388">
    <property type="entry name" value="WH-like_DNA-bd_sf"/>
</dbReference>
<dbReference type="RefSeq" id="WP_116284799.1">
    <property type="nucleotide sequence ID" value="NZ_NBXA01000053.1"/>
</dbReference>
<sequence length="209" mass="22457">MRRVRCSALGLGGFDLGIRSRWSAVHDLCIEFDRGPSRDIAIRIAAGPHWEALNTGRPVLVPDLSGQENRVWPVFSGAAQEIGIAAVFAFPMRIGAATIGVVDLYSTTPRWLDTTEIVVATSMAGRTAVAAVNKAMLGALNSGSTEHERSPSMRREVHQATGMIQAQLDISTTDALARLRAHAFSTGIAINELARQIVDRSLDLSALPD</sequence>
<dbReference type="SUPFAM" id="SSF55781">
    <property type="entry name" value="GAF domain-like"/>
    <property type="match status" value="1"/>
</dbReference>
<feature type="domain" description="ANTAR" evidence="3">
    <location>
        <begin position="137"/>
        <end position="198"/>
    </location>
</feature>
<evidence type="ECO:0000256" key="1">
    <source>
        <dbReference type="ARBA" id="ARBA00023015"/>
    </source>
</evidence>
<reference evidence="4 5" key="1">
    <citation type="submission" date="2017-04" db="EMBL/GenBank/DDBJ databases">
        <title>Comparative genome analysis of Subtercola boreus.</title>
        <authorList>
            <person name="Cho Y.-J."/>
            <person name="Cho A."/>
            <person name="Kim O.-S."/>
            <person name="Lee J.-I."/>
        </authorList>
    </citation>
    <scope>NUCLEOTIDE SEQUENCE [LARGE SCALE GENOMIC DNA]</scope>
    <source>
        <strain evidence="4 5">P27444</strain>
    </source>
</reference>
<dbReference type="EMBL" id="NBXA01000053">
    <property type="protein sequence ID" value="RFA06712.1"/>
    <property type="molecule type" value="Genomic_DNA"/>
</dbReference>
<proteinExistence type="predicted"/>
<evidence type="ECO:0000256" key="2">
    <source>
        <dbReference type="ARBA" id="ARBA00023163"/>
    </source>
</evidence>
<evidence type="ECO:0000259" key="3">
    <source>
        <dbReference type="PROSITE" id="PS50921"/>
    </source>
</evidence>
<evidence type="ECO:0000313" key="5">
    <source>
        <dbReference type="Proteomes" id="UP000256709"/>
    </source>
</evidence>